<dbReference type="Proteomes" id="UP000271162">
    <property type="component" value="Unassembled WGS sequence"/>
</dbReference>
<accession>A0A0N4Y6I7</accession>
<dbReference type="AlphaFoldDB" id="A0A0N4Y6I7"/>
<name>A0A0N4Y6I7_NIPBR</name>
<protein>
    <submittedName>
        <fullName evidence="1 3">Uncharacterized protein</fullName>
    </submittedName>
</protein>
<keyword evidence="2" id="KW-1185">Reference proteome</keyword>
<reference evidence="3" key="1">
    <citation type="submission" date="2017-02" db="UniProtKB">
        <authorList>
            <consortium name="WormBaseParasite"/>
        </authorList>
    </citation>
    <scope>IDENTIFICATION</scope>
</reference>
<reference evidence="1 2" key="2">
    <citation type="submission" date="2018-11" db="EMBL/GenBank/DDBJ databases">
        <authorList>
            <consortium name="Pathogen Informatics"/>
        </authorList>
    </citation>
    <scope>NUCLEOTIDE SEQUENCE [LARGE SCALE GENOMIC DNA]</scope>
</reference>
<proteinExistence type="predicted"/>
<evidence type="ECO:0000313" key="3">
    <source>
        <dbReference type="WBParaSite" id="NBR_0001169701-mRNA-1"/>
    </source>
</evidence>
<organism evidence="3">
    <name type="scientific">Nippostrongylus brasiliensis</name>
    <name type="common">Rat hookworm</name>
    <dbReference type="NCBI Taxonomy" id="27835"/>
    <lineage>
        <taxon>Eukaryota</taxon>
        <taxon>Metazoa</taxon>
        <taxon>Ecdysozoa</taxon>
        <taxon>Nematoda</taxon>
        <taxon>Chromadorea</taxon>
        <taxon>Rhabditida</taxon>
        <taxon>Rhabditina</taxon>
        <taxon>Rhabditomorpha</taxon>
        <taxon>Strongyloidea</taxon>
        <taxon>Heligmosomidae</taxon>
        <taxon>Nippostrongylus</taxon>
    </lineage>
</organism>
<evidence type="ECO:0000313" key="2">
    <source>
        <dbReference type="Proteomes" id="UP000271162"/>
    </source>
</evidence>
<dbReference type="EMBL" id="UYSL01020581">
    <property type="protein sequence ID" value="VDL75287.1"/>
    <property type="molecule type" value="Genomic_DNA"/>
</dbReference>
<sequence length="112" mass="12494">MVLEIMLKRNESLKNITEGLSRANEAISKALNTTNRTMLLGALRKALRLENAVLSQLKPACQTDDSCSKEELSLMQVIYDVVVTGKNEQKWELNGLGMLSRNLSLRGRSGHH</sequence>
<dbReference type="WBParaSite" id="NBR_0001169701-mRNA-1">
    <property type="protein sequence ID" value="NBR_0001169701-mRNA-1"/>
    <property type="gene ID" value="NBR_0001169701"/>
</dbReference>
<gene>
    <name evidence="1" type="ORF">NBR_LOCUS11698</name>
</gene>
<evidence type="ECO:0000313" key="1">
    <source>
        <dbReference type="EMBL" id="VDL75287.1"/>
    </source>
</evidence>